<reference evidence="3 4" key="1">
    <citation type="submission" date="2022-10" db="EMBL/GenBank/DDBJ databases">
        <title>High-quality genome sequences of two octocoral-associated bacteria, Endozoicomonas euniceicola EF212 and Endozoicomonas gorgoniicola PS125.</title>
        <authorList>
            <person name="Chiou Y.-J."/>
            <person name="Chen Y.-H."/>
        </authorList>
    </citation>
    <scope>NUCLEOTIDE SEQUENCE [LARGE SCALE GENOMIC DNA]</scope>
    <source>
        <strain evidence="3 4">PS125</strain>
    </source>
</reference>
<feature type="chain" id="PRO_5046468233" description="IrrE N-terminal-like domain-containing protein" evidence="1">
    <location>
        <begin position="26"/>
        <end position="159"/>
    </location>
</feature>
<evidence type="ECO:0000313" key="3">
    <source>
        <dbReference type="EMBL" id="MCW7556102.1"/>
    </source>
</evidence>
<accession>A0ABT3N393</accession>
<protein>
    <recommendedName>
        <fullName evidence="2">IrrE N-terminal-like domain-containing protein</fullName>
    </recommendedName>
</protein>
<comment type="caution">
    <text evidence="3">The sequence shown here is derived from an EMBL/GenBank/DDBJ whole genome shotgun (WGS) entry which is preliminary data.</text>
</comment>
<keyword evidence="4" id="KW-1185">Reference proteome</keyword>
<evidence type="ECO:0000256" key="1">
    <source>
        <dbReference type="SAM" id="SignalP"/>
    </source>
</evidence>
<gene>
    <name evidence="3" type="ORF">NX722_26435</name>
</gene>
<feature type="signal peptide" evidence="1">
    <location>
        <begin position="1"/>
        <end position="25"/>
    </location>
</feature>
<dbReference type="Proteomes" id="UP001209854">
    <property type="component" value="Unassembled WGS sequence"/>
</dbReference>
<evidence type="ECO:0000259" key="2">
    <source>
        <dbReference type="Pfam" id="PF06114"/>
    </source>
</evidence>
<dbReference type="EMBL" id="JAPFCC010000001">
    <property type="protein sequence ID" value="MCW7556102.1"/>
    <property type="molecule type" value="Genomic_DNA"/>
</dbReference>
<organism evidence="3 4">
    <name type="scientific">Endozoicomonas gorgoniicola</name>
    <dbReference type="NCBI Taxonomy" id="1234144"/>
    <lineage>
        <taxon>Bacteria</taxon>
        <taxon>Pseudomonadati</taxon>
        <taxon>Pseudomonadota</taxon>
        <taxon>Gammaproteobacteria</taxon>
        <taxon>Oceanospirillales</taxon>
        <taxon>Endozoicomonadaceae</taxon>
        <taxon>Endozoicomonas</taxon>
    </lineage>
</organism>
<feature type="domain" description="IrrE N-terminal-like" evidence="2">
    <location>
        <begin position="59"/>
        <end position="138"/>
    </location>
</feature>
<keyword evidence="1" id="KW-0732">Signal</keyword>
<sequence length="159" mass="18700">MKLKGKAEQSYLALCFLVFSALVQAGELNPYGCQFKDMEAFYKKKLGIETAHIDYEYERVKDPKIQGYAQQTGRGRYRITLANWLEDSELRVTLAHELVHVRQLERGQIDRAEFEKHYLDRSFEDEAFRLSLPMAAEFFTQHKCIKGDSNLKWLRNRES</sequence>
<evidence type="ECO:0000313" key="4">
    <source>
        <dbReference type="Proteomes" id="UP001209854"/>
    </source>
</evidence>
<dbReference type="Pfam" id="PF06114">
    <property type="entry name" value="Peptidase_M78"/>
    <property type="match status" value="1"/>
</dbReference>
<name>A0ABT3N393_9GAMM</name>
<proteinExistence type="predicted"/>
<dbReference type="RefSeq" id="WP_262565816.1">
    <property type="nucleotide sequence ID" value="NZ_JAPFCC010000001.1"/>
</dbReference>
<dbReference type="InterPro" id="IPR010359">
    <property type="entry name" value="IrrE_HExxH"/>
</dbReference>